<organism evidence="1 2">
    <name type="scientific">Aspergillus ruber (strain CBS 135680)</name>
    <dbReference type="NCBI Taxonomy" id="1388766"/>
    <lineage>
        <taxon>Eukaryota</taxon>
        <taxon>Fungi</taxon>
        <taxon>Dikarya</taxon>
        <taxon>Ascomycota</taxon>
        <taxon>Pezizomycotina</taxon>
        <taxon>Eurotiomycetes</taxon>
        <taxon>Eurotiomycetidae</taxon>
        <taxon>Eurotiales</taxon>
        <taxon>Aspergillaceae</taxon>
        <taxon>Aspergillus</taxon>
        <taxon>Aspergillus subgen. Aspergillus</taxon>
    </lineage>
</organism>
<evidence type="ECO:0000313" key="2">
    <source>
        <dbReference type="Proteomes" id="UP000019804"/>
    </source>
</evidence>
<dbReference type="EMBL" id="KK088425">
    <property type="protein sequence ID" value="EYE94579.1"/>
    <property type="molecule type" value="Genomic_DNA"/>
</dbReference>
<dbReference type="RefSeq" id="XP_040638267.1">
    <property type="nucleotide sequence ID" value="XM_040787653.1"/>
</dbReference>
<dbReference type="AlphaFoldDB" id="A0A017SD95"/>
<evidence type="ECO:0000313" key="1">
    <source>
        <dbReference type="EMBL" id="EYE94579.1"/>
    </source>
</evidence>
<reference evidence="2" key="1">
    <citation type="journal article" date="2014" name="Nat. Commun.">
        <title>Genomic adaptations of the halophilic Dead Sea filamentous fungus Eurotium rubrum.</title>
        <authorList>
            <person name="Kis-Papo T."/>
            <person name="Weig A.R."/>
            <person name="Riley R."/>
            <person name="Persoh D."/>
            <person name="Salamov A."/>
            <person name="Sun H."/>
            <person name="Lipzen A."/>
            <person name="Wasser S.P."/>
            <person name="Rambold G."/>
            <person name="Grigoriev I.V."/>
            <person name="Nevo E."/>
        </authorList>
    </citation>
    <scope>NUCLEOTIDE SEQUENCE [LARGE SCALE GENOMIC DNA]</scope>
    <source>
        <strain evidence="2">CBS 135680</strain>
    </source>
</reference>
<name>A0A017SD95_ASPRC</name>
<dbReference type="Proteomes" id="UP000019804">
    <property type="component" value="Unassembled WGS sequence"/>
</dbReference>
<keyword evidence="2" id="KW-1185">Reference proteome</keyword>
<protein>
    <submittedName>
        <fullName evidence="1">Uncharacterized protein</fullName>
    </submittedName>
</protein>
<dbReference type="GeneID" id="63702777"/>
<gene>
    <name evidence="1" type="ORF">EURHEDRAFT_78941</name>
</gene>
<dbReference type="HOGENOM" id="CLU_2557895_0_0_1"/>
<accession>A0A017SD95</accession>
<sequence>MLHMSLYLFRISESFLGSFQVVLIVSGSTTLSPSLRSRLSLLYRVLLSGIYPYKSTQDATVHPTFSGSILSIGSRKYTSQSG</sequence>
<proteinExistence type="predicted"/>